<dbReference type="InterPro" id="IPR053921">
    <property type="entry name" value="MKRN2OS-like_C"/>
</dbReference>
<evidence type="ECO:0000313" key="2">
    <source>
        <dbReference type="Proteomes" id="UP000050795"/>
    </source>
</evidence>
<dbReference type="PANTHER" id="PTHR33963">
    <property type="entry name" value="MKRN2 OPPOSITE STRAND PROTEIN"/>
    <property type="match status" value="1"/>
</dbReference>
<evidence type="ECO:0000259" key="1">
    <source>
        <dbReference type="Pfam" id="PF16044"/>
    </source>
</evidence>
<dbReference type="Proteomes" id="UP000050795">
    <property type="component" value="Unassembled WGS sequence"/>
</dbReference>
<reference evidence="3" key="2">
    <citation type="submission" date="2023-11" db="UniProtKB">
        <authorList>
            <consortium name="WormBaseParasite"/>
        </authorList>
    </citation>
    <scope>IDENTIFICATION</scope>
</reference>
<name>A0A183VJL9_TRIRE</name>
<reference evidence="2" key="1">
    <citation type="submission" date="2022-06" db="EMBL/GenBank/DDBJ databases">
        <authorList>
            <person name="Berger JAMES D."/>
            <person name="Berger JAMES D."/>
        </authorList>
    </citation>
    <scope>NUCLEOTIDE SEQUENCE [LARGE SCALE GENOMIC DNA]</scope>
</reference>
<feature type="domain" description="MKRN2 opposite strand protein-like C-terminal" evidence="1">
    <location>
        <begin position="88"/>
        <end position="188"/>
    </location>
</feature>
<dbReference type="InterPro" id="IPR032016">
    <property type="entry name" value="MKRN2OS-like"/>
</dbReference>
<dbReference type="Pfam" id="PF16044">
    <property type="entry name" value="DUF4796_C"/>
    <property type="match status" value="1"/>
</dbReference>
<organism evidence="2 3">
    <name type="scientific">Trichobilharzia regenti</name>
    <name type="common">Nasal bird schistosome</name>
    <dbReference type="NCBI Taxonomy" id="157069"/>
    <lineage>
        <taxon>Eukaryota</taxon>
        <taxon>Metazoa</taxon>
        <taxon>Spiralia</taxon>
        <taxon>Lophotrochozoa</taxon>
        <taxon>Platyhelminthes</taxon>
        <taxon>Trematoda</taxon>
        <taxon>Digenea</taxon>
        <taxon>Strigeidida</taxon>
        <taxon>Schistosomatoidea</taxon>
        <taxon>Schistosomatidae</taxon>
        <taxon>Trichobilharzia</taxon>
    </lineage>
</organism>
<dbReference type="WBParaSite" id="TREG1_77790.1">
    <property type="protein sequence ID" value="TREG1_77790.1"/>
    <property type="gene ID" value="TREG1_77790"/>
</dbReference>
<protein>
    <submittedName>
        <fullName evidence="3">MKRN2 opposite strand protein</fullName>
    </submittedName>
</protein>
<dbReference type="PANTHER" id="PTHR33963:SF2">
    <property type="entry name" value="MKRN2 OPPOSITE STRAND PROTEIN"/>
    <property type="match status" value="1"/>
</dbReference>
<sequence length="236" mass="26535">MAQHKILALRHSCLNTHEKPCTDDDDDDDEYIFTLNSSPELCLLCNEKIECGETIELLPPVANAHVSIIFLSCPVARVAFILSDFGKMLSYHPGSSLHCGVVDSSGKVHSFTSHFGIRCDIDGWEESVVINVADVTQSYDLTSSKWDEIIYKCIHNQSFSSKNGGDETYDCLDFVIDIINSTEREENVNRISVASWLSVYLEHILLYKDVLKELLSGPVQVIRNFKDAFAIQHCRS</sequence>
<accession>A0A183VJL9</accession>
<dbReference type="OrthoDB" id="10065749at2759"/>
<dbReference type="AlphaFoldDB" id="A0A183VJL9"/>
<evidence type="ECO:0000313" key="3">
    <source>
        <dbReference type="WBParaSite" id="TREG1_77790.1"/>
    </source>
</evidence>
<keyword evidence="2" id="KW-1185">Reference proteome</keyword>
<proteinExistence type="predicted"/>